<dbReference type="Proteomes" id="UP000004994">
    <property type="component" value="Chromosome 11"/>
</dbReference>
<dbReference type="InParanoid" id="K4D7G6"/>
<organism evidence="10">
    <name type="scientific">Solanum lycopersicum</name>
    <name type="common">Tomato</name>
    <name type="synonym">Lycopersicon esculentum</name>
    <dbReference type="NCBI Taxonomy" id="4081"/>
    <lineage>
        <taxon>Eukaryota</taxon>
        <taxon>Viridiplantae</taxon>
        <taxon>Streptophyta</taxon>
        <taxon>Embryophyta</taxon>
        <taxon>Tracheophyta</taxon>
        <taxon>Spermatophyta</taxon>
        <taxon>Magnoliopsida</taxon>
        <taxon>eudicotyledons</taxon>
        <taxon>Gunneridae</taxon>
        <taxon>Pentapetalae</taxon>
        <taxon>asterids</taxon>
        <taxon>lamiids</taxon>
        <taxon>Solanales</taxon>
        <taxon>Solanaceae</taxon>
        <taxon>Solanoideae</taxon>
        <taxon>Solaneae</taxon>
        <taxon>Solanum</taxon>
        <taxon>Solanum subgen. Lycopersicon</taxon>
    </lineage>
</organism>
<dbReference type="GO" id="GO:0051119">
    <property type="term" value="F:sugar transmembrane transporter activity"/>
    <property type="evidence" value="ECO:0000318"/>
    <property type="project" value="GO_Central"/>
</dbReference>
<dbReference type="InterPro" id="IPR047664">
    <property type="entry name" value="SWEET"/>
</dbReference>
<sequence length="179" mass="20938">MVMSMNYIRFIVNIISNILSFVLFASRMQRFCRIIKIKSVEEFHPYPYLAYPINCLMWIHYGMPFINPHNILVVTINIVGLFHAVVLYFHIVLLHWQKISASNKFYLFGEIMGLAIAEAGTMLDFHTYTSRTTVNKTKSAEFLPKKLSIVCFVNVIFWEFYALLKFDSYILTGNGVEHY</sequence>
<evidence type="ECO:0000256" key="7">
    <source>
        <dbReference type="ARBA" id="ARBA00022989"/>
    </source>
</evidence>
<keyword evidence="11" id="KW-1185">Reference proteome</keyword>
<evidence type="ECO:0000256" key="6">
    <source>
        <dbReference type="ARBA" id="ARBA00022737"/>
    </source>
</evidence>
<feature type="transmembrane region" description="Helical" evidence="9">
    <location>
        <begin position="105"/>
        <end position="127"/>
    </location>
</feature>
<evidence type="ECO:0000256" key="9">
    <source>
        <dbReference type="SAM" id="Phobius"/>
    </source>
</evidence>
<evidence type="ECO:0000256" key="5">
    <source>
        <dbReference type="ARBA" id="ARBA00022692"/>
    </source>
</evidence>
<dbReference type="AlphaFoldDB" id="K4D7G6"/>
<keyword evidence="7 9" id="KW-1133">Transmembrane helix</keyword>
<feature type="transmembrane region" description="Helical" evidence="9">
    <location>
        <begin position="72"/>
        <end position="93"/>
    </location>
</feature>
<evidence type="ECO:0000313" key="10">
    <source>
        <dbReference type="EnsemblPlants" id="Solyc11g028270.1.1"/>
    </source>
</evidence>
<dbReference type="Gramene" id="Solyc11g028270.1.1">
    <property type="protein sequence ID" value="Solyc11g028270.1.1"/>
    <property type="gene ID" value="Solyc11g028270.1"/>
</dbReference>
<proteinExistence type="inferred from homology"/>
<dbReference type="GO" id="GO:0016020">
    <property type="term" value="C:membrane"/>
    <property type="evidence" value="ECO:0000318"/>
    <property type="project" value="GO_Central"/>
</dbReference>
<dbReference type="SMR" id="K4D7G6"/>
<dbReference type="HOGENOM" id="CLU_048643_1_2_1"/>
<accession>K4D7G6</accession>
<feature type="transmembrane region" description="Helical" evidence="9">
    <location>
        <begin position="46"/>
        <end position="66"/>
    </location>
</feature>
<name>K4D7G6_SOLLC</name>
<evidence type="ECO:0000256" key="1">
    <source>
        <dbReference type="ARBA" id="ARBA00004127"/>
    </source>
</evidence>
<dbReference type="eggNOG" id="KOG1623">
    <property type="taxonomic scope" value="Eukaryota"/>
</dbReference>
<keyword evidence="6" id="KW-0677">Repeat</keyword>
<reference evidence="10" key="2">
    <citation type="submission" date="2015-06" db="UniProtKB">
        <authorList>
            <consortium name="EnsemblPlants"/>
        </authorList>
    </citation>
    <scope>IDENTIFICATION</scope>
    <source>
        <strain evidence="10">cv. Heinz 1706</strain>
    </source>
</reference>
<dbReference type="PANTHER" id="PTHR10791:SF236">
    <property type="entry name" value="BIDIRECTIONAL SUGAR TRANSPORTER SWEET8"/>
    <property type="match status" value="1"/>
</dbReference>
<feature type="transmembrane region" description="Helical" evidence="9">
    <location>
        <begin position="6"/>
        <end position="25"/>
    </location>
</feature>
<keyword evidence="4" id="KW-0762">Sugar transport</keyword>
<comment type="subcellular location">
    <subcellularLocation>
        <location evidence="1">Endomembrane system</location>
        <topology evidence="1">Multi-pass membrane protein</topology>
    </subcellularLocation>
</comment>
<reference evidence="10" key="1">
    <citation type="journal article" date="2012" name="Nature">
        <title>The tomato genome sequence provides insights into fleshy fruit evolution.</title>
        <authorList>
            <consortium name="Tomato Genome Consortium"/>
        </authorList>
    </citation>
    <scope>NUCLEOTIDE SEQUENCE [LARGE SCALE GENOMIC DNA]</scope>
    <source>
        <strain evidence="10">cv. Heinz 1706</strain>
    </source>
</reference>
<dbReference type="GO" id="GO:0008643">
    <property type="term" value="P:carbohydrate transport"/>
    <property type="evidence" value="ECO:0000318"/>
    <property type="project" value="GO_Central"/>
</dbReference>
<dbReference type="Pfam" id="PF03083">
    <property type="entry name" value="MtN3_slv"/>
    <property type="match status" value="2"/>
</dbReference>
<keyword evidence="8 9" id="KW-0472">Membrane</keyword>
<keyword evidence="5 9" id="KW-0812">Transmembrane</keyword>
<dbReference type="GO" id="GO:0012505">
    <property type="term" value="C:endomembrane system"/>
    <property type="evidence" value="ECO:0007669"/>
    <property type="project" value="UniProtKB-SubCell"/>
</dbReference>
<dbReference type="STRING" id="4081.K4D7G6"/>
<dbReference type="InterPro" id="IPR004316">
    <property type="entry name" value="SWEET_rpt"/>
</dbReference>
<evidence type="ECO:0000313" key="11">
    <source>
        <dbReference type="Proteomes" id="UP000004994"/>
    </source>
</evidence>
<dbReference type="PANTHER" id="PTHR10791">
    <property type="entry name" value="RAG1-ACTIVATING PROTEIN 1"/>
    <property type="match status" value="1"/>
</dbReference>
<comment type="similarity">
    <text evidence="2">Belongs to the SWEET sugar transporter family.</text>
</comment>
<evidence type="ECO:0000256" key="2">
    <source>
        <dbReference type="ARBA" id="ARBA00007809"/>
    </source>
</evidence>
<keyword evidence="3" id="KW-0813">Transport</keyword>
<evidence type="ECO:0008006" key="12">
    <source>
        <dbReference type="Google" id="ProtNLM"/>
    </source>
</evidence>
<dbReference type="PaxDb" id="4081-Solyc11g028270.1.1"/>
<protein>
    <recommendedName>
        <fullName evidence="12">Bidirectional sugar transporter SWEET</fullName>
    </recommendedName>
</protein>
<dbReference type="PhylomeDB" id="K4D7G6"/>
<evidence type="ECO:0000256" key="8">
    <source>
        <dbReference type="ARBA" id="ARBA00023136"/>
    </source>
</evidence>
<evidence type="ECO:0000256" key="4">
    <source>
        <dbReference type="ARBA" id="ARBA00022597"/>
    </source>
</evidence>
<evidence type="ECO:0000256" key="3">
    <source>
        <dbReference type="ARBA" id="ARBA00022448"/>
    </source>
</evidence>
<dbReference type="EnsemblPlants" id="Solyc11g028270.1.1">
    <property type="protein sequence ID" value="Solyc11g028270.1.1"/>
    <property type="gene ID" value="Solyc11g028270.1"/>
</dbReference>
<feature type="transmembrane region" description="Helical" evidence="9">
    <location>
        <begin position="147"/>
        <end position="164"/>
    </location>
</feature>
<dbReference type="Gene3D" id="1.20.1280.290">
    <property type="match status" value="2"/>
</dbReference>